<dbReference type="EMBL" id="GL833122">
    <property type="protein sequence ID" value="EGB11278.1"/>
    <property type="molecule type" value="Genomic_DNA"/>
</dbReference>
<dbReference type="RefSeq" id="XP_009033663.1">
    <property type="nucleotide sequence ID" value="XM_009035415.1"/>
</dbReference>
<dbReference type="GeneID" id="20223563"/>
<dbReference type="PANTHER" id="PTHR24198:SF165">
    <property type="entry name" value="ANKYRIN REPEAT-CONTAINING PROTEIN-RELATED"/>
    <property type="match status" value="1"/>
</dbReference>
<dbReference type="Pfam" id="PF12796">
    <property type="entry name" value="Ank_2"/>
    <property type="match status" value="1"/>
</dbReference>
<proteinExistence type="predicted"/>
<evidence type="ECO:0000256" key="2">
    <source>
        <dbReference type="ARBA" id="ARBA00023043"/>
    </source>
</evidence>
<evidence type="ECO:0000256" key="3">
    <source>
        <dbReference type="PROSITE-ProRule" id="PRU00023"/>
    </source>
</evidence>
<dbReference type="Proteomes" id="UP000002729">
    <property type="component" value="Unassembled WGS sequence"/>
</dbReference>
<dbReference type="SUPFAM" id="SSF48403">
    <property type="entry name" value="Ankyrin repeat"/>
    <property type="match status" value="1"/>
</dbReference>
<dbReference type="PROSITE" id="PS50297">
    <property type="entry name" value="ANK_REP_REGION"/>
    <property type="match status" value="1"/>
</dbReference>
<protein>
    <submittedName>
        <fullName evidence="4">Uncharacterized protein</fullName>
    </submittedName>
</protein>
<keyword evidence="5" id="KW-1185">Reference proteome</keyword>
<feature type="repeat" description="ANK" evidence="3">
    <location>
        <begin position="87"/>
        <end position="119"/>
    </location>
</feature>
<dbReference type="OMA" id="ITDEWWT"/>
<dbReference type="InterPro" id="IPR036770">
    <property type="entry name" value="Ankyrin_rpt-contain_sf"/>
</dbReference>
<evidence type="ECO:0000313" key="4">
    <source>
        <dbReference type="EMBL" id="EGB11278.1"/>
    </source>
</evidence>
<evidence type="ECO:0000313" key="5">
    <source>
        <dbReference type="Proteomes" id="UP000002729"/>
    </source>
</evidence>
<evidence type="ECO:0000256" key="1">
    <source>
        <dbReference type="ARBA" id="ARBA00022737"/>
    </source>
</evidence>
<dbReference type="InterPro" id="IPR002110">
    <property type="entry name" value="Ankyrin_rpt"/>
</dbReference>
<name>F0Y0V0_AURAN</name>
<keyword evidence="1" id="KW-0677">Repeat</keyword>
<accession>F0Y0V0</accession>
<reference evidence="4 5" key="1">
    <citation type="journal article" date="2011" name="Proc. Natl. Acad. Sci. U.S.A.">
        <title>Niche of harmful alga Aureococcus anophagefferens revealed through ecogenomics.</title>
        <authorList>
            <person name="Gobler C.J."/>
            <person name="Berry D.L."/>
            <person name="Dyhrman S.T."/>
            <person name="Wilhelm S.W."/>
            <person name="Salamov A."/>
            <person name="Lobanov A.V."/>
            <person name="Zhang Y."/>
            <person name="Collier J.L."/>
            <person name="Wurch L.L."/>
            <person name="Kustka A.B."/>
            <person name="Dill B.D."/>
            <person name="Shah M."/>
            <person name="VerBerkmoes N.C."/>
            <person name="Kuo A."/>
            <person name="Terry A."/>
            <person name="Pangilinan J."/>
            <person name="Lindquist E.A."/>
            <person name="Lucas S."/>
            <person name="Paulsen I.T."/>
            <person name="Hattenrath-Lehmann T.K."/>
            <person name="Talmage S.C."/>
            <person name="Walker E.A."/>
            <person name="Koch F."/>
            <person name="Burson A.M."/>
            <person name="Marcoval M.A."/>
            <person name="Tang Y.Z."/>
            <person name="Lecleir G.R."/>
            <person name="Coyne K.J."/>
            <person name="Berg G.M."/>
            <person name="Bertrand E.M."/>
            <person name="Saito M.A."/>
            <person name="Gladyshev V.N."/>
            <person name="Grigoriev I.V."/>
        </authorList>
    </citation>
    <scope>NUCLEOTIDE SEQUENCE [LARGE SCALE GENOMIC DNA]</scope>
    <source>
        <strain evidence="5">CCMP 1984</strain>
    </source>
</reference>
<dbReference type="PANTHER" id="PTHR24198">
    <property type="entry name" value="ANKYRIN REPEAT AND PROTEIN KINASE DOMAIN-CONTAINING PROTEIN"/>
    <property type="match status" value="1"/>
</dbReference>
<dbReference type="AlphaFoldDB" id="F0Y0V0"/>
<dbReference type="eggNOG" id="KOG4177">
    <property type="taxonomic scope" value="Eukaryota"/>
</dbReference>
<feature type="repeat" description="ANK" evidence="3">
    <location>
        <begin position="20"/>
        <end position="52"/>
    </location>
</feature>
<sequence>MGRGRGLPITSGDPNVPDEYGDMALVGAARSGQVGVIRVLLAHGAKTGIQDGFGWLPLSAAASRGHVEAVEVLVKEGKADIDAQAQDRLTALMWAARAGRLEVIRCLLKLGANLDLRRDARDDDDPEDAEWTARRHGKEDAANLLADVRAAGGWKKFAREPGRVRKTLQYIFGGGRPKPDKRATI</sequence>
<dbReference type="OrthoDB" id="188462at2759"/>
<dbReference type="InParanoid" id="F0Y0V0"/>
<dbReference type="Gene3D" id="1.25.40.20">
    <property type="entry name" value="Ankyrin repeat-containing domain"/>
    <property type="match status" value="1"/>
</dbReference>
<dbReference type="SMART" id="SM00248">
    <property type="entry name" value="ANK"/>
    <property type="match status" value="3"/>
</dbReference>
<dbReference type="PROSITE" id="PS50088">
    <property type="entry name" value="ANK_REPEAT"/>
    <property type="match status" value="2"/>
</dbReference>
<dbReference type="KEGG" id="aaf:AURANDRAFT_61646"/>
<gene>
    <name evidence="4" type="ORF">AURANDRAFT_61646</name>
</gene>
<keyword evidence="2 3" id="KW-0040">ANK repeat</keyword>
<organism evidence="5">
    <name type="scientific">Aureococcus anophagefferens</name>
    <name type="common">Harmful bloom alga</name>
    <dbReference type="NCBI Taxonomy" id="44056"/>
    <lineage>
        <taxon>Eukaryota</taxon>
        <taxon>Sar</taxon>
        <taxon>Stramenopiles</taxon>
        <taxon>Ochrophyta</taxon>
        <taxon>Pelagophyceae</taxon>
        <taxon>Pelagomonadales</taxon>
        <taxon>Pelagomonadaceae</taxon>
        <taxon>Aureococcus</taxon>
    </lineage>
</organism>